<evidence type="ECO:0000313" key="2">
    <source>
        <dbReference type="Proteomes" id="UP000039865"/>
    </source>
</evidence>
<accession>A0A077ZVV1</accession>
<reference evidence="1 2" key="1">
    <citation type="submission" date="2014-06" db="EMBL/GenBank/DDBJ databases">
        <authorList>
            <person name="Swart Estienne"/>
        </authorList>
    </citation>
    <scope>NUCLEOTIDE SEQUENCE [LARGE SCALE GENOMIC DNA]</scope>
    <source>
        <strain evidence="1 2">130c</strain>
    </source>
</reference>
<dbReference type="Proteomes" id="UP000039865">
    <property type="component" value="Unassembled WGS sequence"/>
</dbReference>
<sequence length="53" mass="6077">MCNQTLIAPTSTCKQQKKQRPANQLAFAFSSMSCFFKVMRLPINRHHISGHKN</sequence>
<name>A0A077ZVV1_STYLE</name>
<keyword evidence="2" id="KW-1185">Reference proteome</keyword>
<gene>
    <name evidence="1" type="primary">Contig17749.g18877</name>
    <name evidence="1" type="ORF">STYLEM_2990</name>
</gene>
<organism evidence="1 2">
    <name type="scientific">Stylonychia lemnae</name>
    <name type="common">Ciliate</name>
    <dbReference type="NCBI Taxonomy" id="5949"/>
    <lineage>
        <taxon>Eukaryota</taxon>
        <taxon>Sar</taxon>
        <taxon>Alveolata</taxon>
        <taxon>Ciliophora</taxon>
        <taxon>Intramacronucleata</taxon>
        <taxon>Spirotrichea</taxon>
        <taxon>Stichotrichia</taxon>
        <taxon>Sporadotrichida</taxon>
        <taxon>Oxytrichidae</taxon>
        <taxon>Stylonychinae</taxon>
        <taxon>Stylonychia</taxon>
    </lineage>
</organism>
<proteinExistence type="predicted"/>
<dbReference type="InParanoid" id="A0A077ZVV1"/>
<evidence type="ECO:0000313" key="1">
    <source>
        <dbReference type="EMBL" id="CDW73999.1"/>
    </source>
</evidence>
<protein>
    <submittedName>
        <fullName evidence="1">Uncharacterized protein</fullName>
    </submittedName>
</protein>
<dbReference type="AlphaFoldDB" id="A0A077ZVV1"/>
<dbReference type="EMBL" id="CCKQ01002896">
    <property type="protein sequence ID" value="CDW73999.1"/>
    <property type="molecule type" value="Genomic_DNA"/>
</dbReference>